<evidence type="ECO:0000256" key="3">
    <source>
        <dbReference type="ARBA" id="ARBA00009516"/>
    </source>
</evidence>
<gene>
    <name evidence="15" type="primary">upp</name>
    <name evidence="15" type="ORF">Pla175_33420</name>
</gene>
<evidence type="ECO:0000256" key="11">
    <source>
        <dbReference type="ARBA" id="ARBA00056901"/>
    </source>
</evidence>
<keyword evidence="5" id="KW-0021">Allosteric enzyme</keyword>
<evidence type="ECO:0000256" key="10">
    <source>
        <dbReference type="ARBA" id="ARBA00052919"/>
    </source>
</evidence>
<dbReference type="PANTHER" id="PTHR32315:SF4">
    <property type="entry name" value="URACIL PHOSPHORIBOSYLTRANSFERASE, CHLOROPLASTIC"/>
    <property type="match status" value="1"/>
</dbReference>
<organism evidence="15 16">
    <name type="scientific">Pirellulimonas nuda</name>
    <dbReference type="NCBI Taxonomy" id="2528009"/>
    <lineage>
        <taxon>Bacteria</taxon>
        <taxon>Pseudomonadati</taxon>
        <taxon>Planctomycetota</taxon>
        <taxon>Planctomycetia</taxon>
        <taxon>Pirellulales</taxon>
        <taxon>Lacipirellulaceae</taxon>
        <taxon>Pirellulimonas</taxon>
    </lineage>
</organism>
<evidence type="ECO:0000259" key="14">
    <source>
        <dbReference type="Pfam" id="PF14681"/>
    </source>
</evidence>
<comment type="similarity">
    <text evidence="3">Belongs to the UPRTase family.</text>
</comment>
<dbReference type="Pfam" id="PF14681">
    <property type="entry name" value="UPRTase"/>
    <property type="match status" value="1"/>
</dbReference>
<name>A0A518DEN5_9BACT</name>
<feature type="domain" description="Phosphoribosyltransferase" evidence="14">
    <location>
        <begin position="9"/>
        <end position="209"/>
    </location>
</feature>
<evidence type="ECO:0000313" key="16">
    <source>
        <dbReference type="Proteomes" id="UP000317429"/>
    </source>
</evidence>
<dbReference type="InterPro" id="IPR050054">
    <property type="entry name" value="UPRTase/APRTase"/>
</dbReference>
<keyword evidence="7 15" id="KW-0808">Transferase</keyword>
<keyword evidence="9" id="KW-0342">GTP-binding</keyword>
<evidence type="ECO:0000256" key="12">
    <source>
        <dbReference type="ARBA" id="ARBA00072146"/>
    </source>
</evidence>
<dbReference type="RefSeq" id="WP_145287469.1">
    <property type="nucleotide sequence ID" value="NZ_CP036291.1"/>
</dbReference>
<protein>
    <recommendedName>
        <fullName evidence="12 13">Uracil phosphoribosyltransferase</fullName>
        <ecNumber evidence="4 13">2.4.2.9</ecNumber>
    </recommendedName>
</protein>
<evidence type="ECO:0000256" key="2">
    <source>
        <dbReference type="ARBA" id="ARBA00005180"/>
    </source>
</evidence>
<dbReference type="SUPFAM" id="SSF53271">
    <property type="entry name" value="PRTase-like"/>
    <property type="match status" value="1"/>
</dbReference>
<comment type="function">
    <text evidence="11">Catalyzes the conversion of uracil and 5-phospho-alpha-D-ribose 1-diphosphate (PRPP) to UMP and diphosphate.</text>
</comment>
<keyword evidence="16" id="KW-1185">Reference proteome</keyword>
<dbReference type="GO" id="GO:0006223">
    <property type="term" value="P:uracil salvage"/>
    <property type="evidence" value="ECO:0007669"/>
    <property type="project" value="InterPro"/>
</dbReference>
<evidence type="ECO:0000256" key="9">
    <source>
        <dbReference type="ARBA" id="ARBA00023134"/>
    </source>
</evidence>
<evidence type="ECO:0000256" key="5">
    <source>
        <dbReference type="ARBA" id="ARBA00022533"/>
    </source>
</evidence>
<dbReference type="OrthoDB" id="9781675at2"/>
<evidence type="ECO:0000313" key="15">
    <source>
        <dbReference type="EMBL" id="QDU89945.1"/>
    </source>
</evidence>
<evidence type="ECO:0000256" key="6">
    <source>
        <dbReference type="ARBA" id="ARBA00022676"/>
    </source>
</evidence>
<dbReference type="NCBIfam" id="NF001097">
    <property type="entry name" value="PRK00129.1"/>
    <property type="match status" value="1"/>
</dbReference>
<dbReference type="FunFam" id="3.40.50.2020:FF:000003">
    <property type="entry name" value="Uracil phosphoribosyltransferase"/>
    <property type="match status" value="1"/>
</dbReference>
<comment type="catalytic activity">
    <reaction evidence="10">
        <text>UMP + diphosphate = 5-phospho-alpha-D-ribose 1-diphosphate + uracil</text>
        <dbReference type="Rhea" id="RHEA:13017"/>
        <dbReference type="ChEBI" id="CHEBI:17568"/>
        <dbReference type="ChEBI" id="CHEBI:33019"/>
        <dbReference type="ChEBI" id="CHEBI:57865"/>
        <dbReference type="ChEBI" id="CHEBI:58017"/>
        <dbReference type="EC" id="2.4.2.9"/>
    </reaction>
</comment>
<dbReference type="NCBIfam" id="TIGR01091">
    <property type="entry name" value="upp"/>
    <property type="match status" value="1"/>
</dbReference>
<sequence length="212" mass="23318">MSHPPVCAVDHPLVALHLSQLRDKATPPPEFRLLVRRLAMLLAYEATRDLATAPVTIETPLTSTEGKKLGETIGIVPILRAGLAMVDPLIDLIPDAQVWHLGLYRDEETAQPVEYYSKLPDRRPVDVAMVVDPMLATGGSAVAALDTLKRWGVKRTMLLSIIASQPGVDRLREEHPETRLFVCCIDPELNDQQYIVPGLGDAGDRVFNTLVS</sequence>
<comment type="pathway">
    <text evidence="2">Pyrimidine metabolism; UMP biosynthesis via salvage pathway; UMP from uracil: step 1/1.</text>
</comment>
<dbReference type="UniPathway" id="UPA00574">
    <property type="reaction ID" value="UER00636"/>
</dbReference>
<dbReference type="KEGG" id="pnd:Pla175_33420"/>
<dbReference type="EMBL" id="CP036291">
    <property type="protein sequence ID" value="QDU89945.1"/>
    <property type="molecule type" value="Genomic_DNA"/>
</dbReference>
<dbReference type="GO" id="GO:0004845">
    <property type="term" value="F:uracil phosphoribosyltransferase activity"/>
    <property type="evidence" value="ECO:0007669"/>
    <property type="project" value="UniProtKB-UniRule"/>
</dbReference>
<evidence type="ECO:0000256" key="4">
    <source>
        <dbReference type="ARBA" id="ARBA00011894"/>
    </source>
</evidence>
<dbReference type="Gene3D" id="3.40.50.2020">
    <property type="match status" value="1"/>
</dbReference>
<dbReference type="GO" id="GO:0005737">
    <property type="term" value="C:cytoplasm"/>
    <property type="evidence" value="ECO:0007669"/>
    <property type="project" value="UniProtKB-ARBA"/>
</dbReference>
<dbReference type="InterPro" id="IPR029057">
    <property type="entry name" value="PRTase-like"/>
</dbReference>
<comment type="cofactor">
    <cofactor evidence="1">
        <name>Mg(2+)</name>
        <dbReference type="ChEBI" id="CHEBI:18420"/>
    </cofactor>
</comment>
<keyword evidence="6 15" id="KW-0328">Glycosyltransferase</keyword>
<dbReference type="Proteomes" id="UP000317429">
    <property type="component" value="Chromosome"/>
</dbReference>
<evidence type="ECO:0000256" key="13">
    <source>
        <dbReference type="NCBIfam" id="TIGR01091"/>
    </source>
</evidence>
<reference evidence="15 16" key="1">
    <citation type="submission" date="2019-02" db="EMBL/GenBank/DDBJ databases">
        <title>Deep-cultivation of Planctomycetes and their phenomic and genomic characterization uncovers novel biology.</title>
        <authorList>
            <person name="Wiegand S."/>
            <person name="Jogler M."/>
            <person name="Boedeker C."/>
            <person name="Pinto D."/>
            <person name="Vollmers J."/>
            <person name="Rivas-Marin E."/>
            <person name="Kohn T."/>
            <person name="Peeters S.H."/>
            <person name="Heuer A."/>
            <person name="Rast P."/>
            <person name="Oberbeckmann S."/>
            <person name="Bunk B."/>
            <person name="Jeske O."/>
            <person name="Meyerdierks A."/>
            <person name="Storesund J.E."/>
            <person name="Kallscheuer N."/>
            <person name="Luecker S."/>
            <person name="Lage O.M."/>
            <person name="Pohl T."/>
            <person name="Merkel B.J."/>
            <person name="Hornburger P."/>
            <person name="Mueller R.-W."/>
            <person name="Bruemmer F."/>
            <person name="Labrenz M."/>
            <person name="Spormann A.M."/>
            <person name="Op den Camp H."/>
            <person name="Overmann J."/>
            <person name="Amann R."/>
            <person name="Jetten M.S.M."/>
            <person name="Mascher T."/>
            <person name="Medema M.H."/>
            <person name="Devos D.P."/>
            <person name="Kaster A.-K."/>
            <person name="Ovreas L."/>
            <person name="Rohde M."/>
            <person name="Galperin M.Y."/>
            <person name="Jogler C."/>
        </authorList>
    </citation>
    <scope>NUCLEOTIDE SEQUENCE [LARGE SCALE GENOMIC DNA]</scope>
    <source>
        <strain evidence="15 16">Pla175</strain>
    </source>
</reference>
<accession>A0A518DEN5</accession>
<dbReference type="EC" id="2.4.2.9" evidence="4 13"/>
<proteinExistence type="inferred from homology"/>
<dbReference type="InterPro" id="IPR000836">
    <property type="entry name" value="PRTase_dom"/>
</dbReference>
<dbReference type="PANTHER" id="PTHR32315">
    <property type="entry name" value="ADENINE PHOSPHORIBOSYLTRANSFERASE"/>
    <property type="match status" value="1"/>
</dbReference>
<dbReference type="GO" id="GO:0005525">
    <property type="term" value="F:GTP binding"/>
    <property type="evidence" value="ECO:0007669"/>
    <property type="project" value="UniProtKB-KW"/>
</dbReference>
<evidence type="ECO:0000256" key="8">
    <source>
        <dbReference type="ARBA" id="ARBA00022741"/>
    </source>
</evidence>
<evidence type="ECO:0000256" key="1">
    <source>
        <dbReference type="ARBA" id="ARBA00001946"/>
    </source>
</evidence>
<keyword evidence="8" id="KW-0547">Nucleotide-binding</keyword>
<evidence type="ECO:0000256" key="7">
    <source>
        <dbReference type="ARBA" id="ARBA00022679"/>
    </source>
</evidence>
<dbReference type="CDD" id="cd06223">
    <property type="entry name" value="PRTases_typeI"/>
    <property type="match status" value="1"/>
</dbReference>
<dbReference type="AlphaFoldDB" id="A0A518DEN5"/>
<dbReference type="GO" id="GO:0044206">
    <property type="term" value="P:UMP salvage"/>
    <property type="evidence" value="ECO:0007669"/>
    <property type="project" value="UniProtKB-UniPathway"/>
</dbReference>
<dbReference type="InterPro" id="IPR005765">
    <property type="entry name" value="UPRT"/>
</dbReference>